<name>A0A7J7KJA4_BUGNE</name>
<sequence>MSPYDIISIQRDLHTGLVLIVDPYAIWNINLTSKDLTLLYGSDGRVMENLDEHYILFNRIVDIVQKPLLTFALERYCIRLINRRTSNISTLVGDCDEGGDLIGNFSFTRFNKLVSGVFLTANQLAVAESAPNDRVLMLYLDKQLSTSITRDPLPGITTMFHHFDQSMLCLFANGIFFEVDSNDGTVNGRPLIAQRKDVKGFTEGPTLGAISNGFVFKRHVMLTDKTNKALGIIDLDTMVITLLCSVLVSPDPYKARFQEVSDVTECRHPTLLSVAIFPERELLLVGGYSNIFQFQLHLDSQCEFSTSIL</sequence>
<gene>
    <name evidence="1" type="ORF">EB796_002898</name>
</gene>
<dbReference type="EMBL" id="VXIV02000351">
    <property type="protein sequence ID" value="KAF6038792.1"/>
    <property type="molecule type" value="Genomic_DNA"/>
</dbReference>
<evidence type="ECO:0000313" key="2">
    <source>
        <dbReference type="Proteomes" id="UP000593567"/>
    </source>
</evidence>
<proteinExistence type="predicted"/>
<organism evidence="1 2">
    <name type="scientific">Bugula neritina</name>
    <name type="common">Brown bryozoan</name>
    <name type="synonym">Sertularia neritina</name>
    <dbReference type="NCBI Taxonomy" id="10212"/>
    <lineage>
        <taxon>Eukaryota</taxon>
        <taxon>Metazoa</taxon>
        <taxon>Spiralia</taxon>
        <taxon>Lophotrochozoa</taxon>
        <taxon>Bryozoa</taxon>
        <taxon>Gymnolaemata</taxon>
        <taxon>Cheilostomatida</taxon>
        <taxon>Flustrina</taxon>
        <taxon>Buguloidea</taxon>
        <taxon>Bugulidae</taxon>
        <taxon>Bugula</taxon>
    </lineage>
</organism>
<protein>
    <submittedName>
        <fullName evidence="1">Uncharacterized protein</fullName>
    </submittedName>
</protein>
<dbReference type="AlphaFoldDB" id="A0A7J7KJA4"/>
<reference evidence="1" key="1">
    <citation type="submission" date="2020-06" db="EMBL/GenBank/DDBJ databases">
        <title>Draft genome of Bugula neritina, a colonial animal packing powerful symbionts and potential medicines.</title>
        <authorList>
            <person name="Rayko M."/>
        </authorList>
    </citation>
    <scope>NUCLEOTIDE SEQUENCE [LARGE SCALE GENOMIC DNA]</scope>
    <source>
        <strain evidence="1">Kwan_BN1</strain>
    </source>
</reference>
<comment type="caution">
    <text evidence="1">The sequence shown here is derived from an EMBL/GenBank/DDBJ whole genome shotgun (WGS) entry which is preliminary data.</text>
</comment>
<keyword evidence="2" id="KW-1185">Reference proteome</keyword>
<evidence type="ECO:0000313" key="1">
    <source>
        <dbReference type="EMBL" id="KAF6038792.1"/>
    </source>
</evidence>
<accession>A0A7J7KJA4</accession>
<dbReference type="Proteomes" id="UP000593567">
    <property type="component" value="Unassembled WGS sequence"/>
</dbReference>